<feature type="compositionally biased region" description="Basic and acidic residues" evidence="1">
    <location>
        <begin position="134"/>
        <end position="145"/>
    </location>
</feature>
<feature type="signal peptide" evidence="2">
    <location>
        <begin position="1"/>
        <end position="31"/>
    </location>
</feature>
<accession>A0A7S2YUF3</accession>
<sequence>MMTRMLRRGSSATAAVFLLLVFSLLLAVAAGSEQEGAPEPHLAEAPCSEAVDDEGEGEGARQHQPCVAAAVQGYLAKSILTDALKEHARLHVQQKEYEAVVSSLALSATEQERVEATILGLIASVRKLFQRANDAPEHKAPEFRKRTPVVAEGERR</sequence>
<feature type="chain" id="PRO_5031446497" evidence="2">
    <location>
        <begin position="32"/>
        <end position="156"/>
    </location>
</feature>
<feature type="region of interest" description="Disordered" evidence="1">
    <location>
        <begin position="134"/>
        <end position="156"/>
    </location>
</feature>
<gene>
    <name evidence="3" type="ORF">CLAU1311_LOCUS195</name>
</gene>
<proteinExistence type="predicted"/>
<protein>
    <submittedName>
        <fullName evidence="3">Uncharacterized protein</fullName>
    </submittedName>
</protein>
<dbReference type="AlphaFoldDB" id="A0A7S2YUF3"/>
<dbReference type="EMBL" id="HBHU01000346">
    <property type="protein sequence ID" value="CAE0006980.1"/>
    <property type="molecule type" value="Transcribed_RNA"/>
</dbReference>
<evidence type="ECO:0000256" key="1">
    <source>
        <dbReference type="SAM" id="MobiDB-lite"/>
    </source>
</evidence>
<keyword evidence="2" id="KW-0732">Signal</keyword>
<organism evidence="3">
    <name type="scientific">Chloropicon laureae</name>
    <dbReference type="NCBI Taxonomy" id="464258"/>
    <lineage>
        <taxon>Eukaryota</taxon>
        <taxon>Viridiplantae</taxon>
        <taxon>Chlorophyta</taxon>
        <taxon>Chloropicophyceae</taxon>
        <taxon>Chloropicales</taxon>
        <taxon>Chloropicaceae</taxon>
        <taxon>Chloropicon</taxon>
    </lineage>
</organism>
<name>A0A7S2YUF3_9CHLO</name>
<evidence type="ECO:0000256" key="2">
    <source>
        <dbReference type="SAM" id="SignalP"/>
    </source>
</evidence>
<reference evidence="3" key="1">
    <citation type="submission" date="2021-01" db="EMBL/GenBank/DDBJ databases">
        <authorList>
            <person name="Corre E."/>
            <person name="Pelletier E."/>
            <person name="Niang G."/>
            <person name="Scheremetjew M."/>
            <person name="Finn R."/>
            <person name="Kale V."/>
            <person name="Holt S."/>
            <person name="Cochrane G."/>
            <person name="Meng A."/>
            <person name="Brown T."/>
            <person name="Cohen L."/>
        </authorList>
    </citation>
    <scope>NUCLEOTIDE SEQUENCE</scope>
    <source>
        <strain evidence="3">RCC856</strain>
    </source>
</reference>
<evidence type="ECO:0000313" key="3">
    <source>
        <dbReference type="EMBL" id="CAE0006980.1"/>
    </source>
</evidence>